<proteinExistence type="predicted"/>
<sequence length="386" mass="42896">MGAEEWVAATSRPYSSLIWDLDWWGTLFKSRQLNFTMQPQTQSNWCWAATSTSVSHYYWFWSSWTQCSVAGAELSRTDCCNSPVPGPCNVPWYLDKALTRTNNFVSITGPASFSSVRAEIDAGRPVGARIGWSGGGGHFMCIYGYTTFLGLEYFDIDDPIYGKSHLSVNDFSTNYQGSGSWTHTYYTKRYFRLPIVPILIEEAVLRRIWEVRPLLKLKQEVNPEAARQSASDTTASLGLAQRVYTVGLDALSRKKDASGVPSGIRVYETVDGVPRAYYDVDDDQEGTIRQMSASATHLEPFARALEGAVRQVEGQEQACELRLYRVPALNFEALWLSYEGGKDDQLIPLTAVGPLPTGEPVPFAEALTALREAARPLADMDDTMGA</sequence>
<dbReference type="Proteomes" id="UP000573599">
    <property type="component" value="Unassembled WGS sequence"/>
</dbReference>
<keyword evidence="2" id="KW-1185">Reference proteome</keyword>
<dbReference type="InterPro" id="IPR022118">
    <property type="entry name" value="Peptidase_C70_AvrRpt2"/>
</dbReference>
<protein>
    <submittedName>
        <fullName evidence="1">Uncharacterized protein</fullName>
    </submittedName>
</protein>
<dbReference type="AlphaFoldDB" id="A0A852WJZ1"/>
<organism evidence="1 2">
    <name type="scientific">Pedococcus badiiscoriae</name>
    <dbReference type="NCBI Taxonomy" id="642776"/>
    <lineage>
        <taxon>Bacteria</taxon>
        <taxon>Bacillati</taxon>
        <taxon>Actinomycetota</taxon>
        <taxon>Actinomycetes</taxon>
        <taxon>Micrococcales</taxon>
        <taxon>Intrasporangiaceae</taxon>
        <taxon>Pedococcus</taxon>
    </lineage>
</organism>
<accession>A0A852WJZ1</accession>
<name>A0A852WJZ1_9MICO</name>
<reference evidence="1 2" key="1">
    <citation type="submission" date="2020-07" db="EMBL/GenBank/DDBJ databases">
        <title>Sequencing the genomes of 1000 actinobacteria strains.</title>
        <authorList>
            <person name="Klenk H.-P."/>
        </authorList>
    </citation>
    <scope>NUCLEOTIDE SEQUENCE [LARGE SCALE GENOMIC DNA]</scope>
    <source>
        <strain evidence="1 2">DSM 23987</strain>
    </source>
</reference>
<evidence type="ECO:0000313" key="1">
    <source>
        <dbReference type="EMBL" id="NYG07931.1"/>
    </source>
</evidence>
<evidence type="ECO:0000313" key="2">
    <source>
        <dbReference type="Proteomes" id="UP000573599"/>
    </source>
</evidence>
<dbReference type="EMBL" id="JACCAB010000001">
    <property type="protein sequence ID" value="NYG07931.1"/>
    <property type="molecule type" value="Genomic_DNA"/>
</dbReference>
<dbReference type="RefSeq" id="WP_179422204.1">
    <property type="nucleotide sequence ID" value="NZ_JACCAB010000001.1"/>
</dbReference>
<dbReference type="Pfam" id="PF12385">
    <property type="entry name" value="Peptidase_C70"/>
    <property type="match status" value="1"/>
</dbReference>
<comment type="caution">
    <text evidence="1">The sequence shown here is derived from an EMBL/GenBank/DDBJ whole genome shotgun (WGS) entry which is preliminary data.</text>
</comment>
<gene>
    <name evidence="1" type="ORF">BJ986_002418</name>
</gene>